<feature type="domain" description="Ubiquitin-like protease family profile" evidence="3">
    <location>
        <begin position="216"/>
        <end position="310"/>
    </location>
</feature>
<dbReference type="RefSeq" id="XP_056863206.1">
    <property type="nucleotide sequence ID" value="XM_057007226.1"/>
</dbReference>
<dbReference type="Proteomes" id="UP000504610">
    <property type="component" value="Chromosome 4"/>
</dbReference>
<dbReference type="AlphaFoldDB" id="A0A6J0NC29"/>
<organism evidence="4 5">
    <name type="scientific">Raphanus sativus</name>
    <name type="common">Radish</name>
    <name type="synonym">Raphanus raphanistrum var. sativus</name>
    <dbReference type="NCBI Taxonomy" id="3726"/>
    <lineage>
        <taxon>Eukaryota</taxon>
        <taxon>Viridiplantae</taxon>
        <taxon>Streptophyta</taxon>
        <taxon>Embryophyta</taxon>
        <taxon>Tracheophyta</taxon>
        <taxon>Spermatophyta</taxon>
        <taxon>Magnoliopsida</taxon>
        <taxon>eudicotyledons</taxon>
        <taxon>Gunneridae</taxon>
        <taxon>Pentapetalae</taxon>
        <taxon>rosids</taxon>
        <taxon>malvids</taxon>
        <taxon>Brassicales</taxon>
        <taxon>Brassicaceae</taxon>
        <taxon>Brassiceae</taxon>
        <taxon>Raphanus</taxon>
    </lineage>
</organism>
<dbReference type="KEGG" id="rsz:130510677"/>
<evidence type="ECO:0000313" key="4">
    <source>
        <dbReference type="Proteomes" id="UP000504610"/>
    </source>
</evidence>
<evidence type="ECO:0000313" key="5">
    <source>
        <dbReference type="RefSeq" id="XP_018482039.2"/>
    </source>
</evidence>
<dbReference type="GeneID" id="108853076"/>
<name>A0A6J0NC29_RAPSA</name>
<accession>A0A6J0NC29</accession>
<sequence>MFGLLRILLRRPSPKNQSSGLEELQAAVSSQIKAGLEEGQAVVYASVSVDMKAMQSWLESNIRDTVTQAVVEYMMSKDTLGDVVKDIDGYANSVDKSGGHTPPAVHVVINNGKELELSQVQSEHESRSNSFEPVSGGVVVEEEVAAPVREKPPSAVYSTTVKFKKLISKIDADTLVDFSNGLVLKGNELLAIPSIIPPANPQVMDSCVSVSVIRESFFKNINPANDPRAEMLPCRFYGAFAAEYSKFKKCRRQEGFTFNLDLVNSVTVRCNELGNEWLKDIDYLYSPFNIDKNRWVGLVVDLRLHTLTVFLLHCFCSSCLKAKAPASIYM</sequence>
<evidence type="ECO:0000256" key="1">
    <source>
        <dbReference type="ARBA" id="ARBA00022670"/>
    </source>
</evidence>
<dbReference type="GO" id="GO:0006508">
    <property type="term" value="P:proteolysis"/>
    <property type="evidence" value="ECO:0007669"/>
    <property type="project" value="UniProtKB-KW"/>
</dbReference>
<dbReference type="KEGG" id="rsz:108853076"/>
<dbReference type="RefSeq" id="XP_018482039.2">
    <property type="nucleotide sequence ID" value="XM_018626537.2"/>
</dbReference>
<dbReference type="OrthoDB" id="1108718at2759"/>
<dbReference type="RefSeq" id="XP_056863207.1">
    <property type="nucleotide sequence ID" value="XM_057007227.1"/>
</dbReference>
<evidence type="ECO:0000313" key="7">
    <source>
        <dbReference type="RefSeq" id="XP_056863207.1"/>
    </source>
</evidence>
<evidence type="ECO:0000313" key="6">
    <source>
        <dbReference type="RefSeq" id="XP_056863206.1"/>
    </source>
</evidence>
<keyword evidence="1" id="KW-0645">Protease</keyword>
<evidence type="ECO:0000259" key="3">
    <source>
        <dbReference type="Pfam" id="PF02902"/>
    </source>
</evidence>
<reference evidence="4" key="1">
    <citation type="journal article" date="2019" name="Database">
        <title>The radish genome database (RadishGD): an integrated information resource for radish genomics.</title>
        <authorList>
            <person name="Yu H.J."/>
            <person name="Baek S."/>
            <person name="Lee Y.J."/>
            <person name="Cho A."/>
            <person name="Mun J.H."/>
        </authorList>
    </citation>
    <scope>NUCLEOTIDE SEQUENCE [LARGE SCALE GENOMIC DNA]</scope>
    <source>
        <strain evidence="4">cv. WK10039</strain>
    </source>
</reference>
<dbReference type="InterPro" id="IPR003653">
    <property type="entry name" value="Peptidase_C48_C"/>
</dbReference>
<dbReference type="Pfam" id="PF02902">
    <property type="entry name" value="Peptidase_C48"/>
    <property type="match status" value="1"/>
</dbReference>
<keyword evidence="2" id="KW-0378">Hydrolase</keyword>
<evidence type="ECO:0000256" key="2">
    <source>
        <dbReference type="ARBA" id="ARBA00022801"/>
    </source>
</evidence>
<protein>
    <submittedName>
        <fullName evidence="5">Uncharacterized protein LOC108853076</fullName>
    </submittedName>
    <submittedName>
        <fullName evidence="6 7">Uncharacterized protein LOC130510677</fullName>
    </submittedName>
</protein>
<reference evidence="5 6" key="2">
    <citation type="submission" date="2025-04" db="UniProtKB">
        <authorList>
            <consortium name="RefSeq"/>
        </authorList>
    </citation>
    <scope>IDENTIFICATION</scope>
    <source>
        <tissue evidence="5 6">Leaf</tissue>
    </source>
</reference>
<gene>
    <name evidence="5" type="primary">LOC108853076</name>
    <name evidence="6 7" type="synonym">LOC130510677</name>
</gene>
<dbReference type="GO" id="GO:0008234">
    <property type="term" value="F:cysteine-type peptidase activity"/>
    <property type="evidence" value="ECO:0007669"/>
    <property type="project" value="InterPro"/>
</dbReference>
<proteinExistence type="predicted"/>
<keyword evidence="4" id="KW-1185">Reference proteome</keyword>